<dbReference type="InterPro" id="IPR051713">
    <property type="entry name" value="T-cell_Activation_Regulation"/>
</dbReference>
<dbReference type="InterPro" id="IPR013783">
    <property type="entry name" value="Ig-like_fold"/>
</dbReference>
<dbReference type="PANTHER" id="PTHR25466">
    <property type="entry name" value="T-LYMPHOCYTE ACTIVATION ANTIGEN"/>
    <property type="match status" value="1"/>
</dbReference>
<dbReference type="Gene3D" id="2.60.40.10">
    <property type="entry name" value="Immunoglobulins"/>
    <property type="match status" value="3"/>
</dbReference>
<dbReference type="FunFam" id="2.60.40.10:FF:000142">
    <property type="entry name" value="V-set domain-containing T-cell activation inhibitor 1"/>
    <property type="match status" value="1"/>
</dbReference>
<feature type="domain" description="Ig-like" evidence="12">
    <location>
        <begin position="142"/>
        <end position="197"/>
    </location>
</feature>
<evidence type="ECO:0000256" key="2">
    <source>
        <dbReference type="ARBA" id="ARBA00022475"/>
    </source>
</evidence>
<keyword evidence="4 11" id="KW-0732">Signal</keyword>
<dbReference type="GO" id="GO:0007166">
    <property type="term" value="P:cell surface receptor signaling pathway"/>
    <property type="evidence" value="ECO:0007669"/>
    <property type="project" value="TreeGrafter"/>
</dbReference>
<dbReference type="SUPFAM" id="SSF48726">
    <property type="entry name" value="Immunoglobulin"/>
    <property type="match status" value="3"/>
</dbReference>
<dbReference type="GO" id="GO:0042130">
    <property type="term" value="P:negative regulation of T cell proliferation"/>
    <property type="evidence" value="ECO:0007669"/>
    <property type="project" value="TreeGrafter"/>
</dbReference>
<dbReference type="InterPro" id="IPR036179">
    <property type="entry name" value="Ig-like_dom_sf"/>
</dbReference>
<feature type="domain" description="Ig-like" evidence="12">
    <location>
        <begin position="1"/>
        <end position="122"/>
    </location>
</feature>
<dbReference type="SMART" id="SM00406">
    <property type="entry name" value="IGv"/>
    <property type="match status" value="2"/>
</dbReference>
<evidence type="ECO:0000256" key="11">
    <source>
        <dbReference type="SAM" id="SignalP"/>
    </source>
</evidence>
<dbReference type="InterPro" id="IPR013106">
    <property type="entry name" value="Ig_V-set"/>
</dbReference>
<dbReference type="InterPro" id="IPR007110">
    <property type="entry name" value="Ig-like_dom"/>
</dbReference>
<evidence type="ECO:0000259" key="12">
    <source>
        <dbReference type="PROSITE" id="PS50835"/>
    </source>
</evidence>
<evidence type="ECO:0000256" key="10">
    <source>
        <dbReference type="ARBA" id="ARBA00023319"/>
    </source>
</evidence>
<evidence type="ECO:0000313" key="13">
    <source>
        <dbReference type="Ensembl" id="ENSAPLP00020014605.1"/>
    </source>
</evidence>
<dbReference type="GO" id="GO:0071222">
    <property type="term" value="P:cellular response to lipopolysaccharide"/>
    <property type="evidence" value="ECO:0007669"/>
    <property type="project" value="TreeGrafter"/>
</dbReference>
<reference evidence="13" key="1">
    <citation type="submission" date="2019-08" db="EMBL/GenBank/DDBJ databases">
        <title>Three high-quality genomes provides insights into domestication of ducks.</title>
        <authorList>
            <person name="Hou Z.C."/>
            <person name="Zhu F."/>
            <person name="Yin Z.T."/>
            <person name="Zhang F."/>
        </authorList>
    </citation>
    <scope>NUCLEOTIDE SEQUENCE [LARGE SCALE GENOMIC DNA]</scope>
</reference>
<evidence type="ECO:0000256" key="3">
    <source>
        <dbReference type="ARBA" id="ARBA00022692"/>
    </source>
</evidence>
<feature type="signal peptide" evidence="11">
    <location>
        <begin position="1"/>
        <end position="21"/>
    </location>
</feature>
<dbReference type="PROSITE" id="PS50835">
    <property type="entry name" value="IG_LIKE"/>
    <property type="match status" value="3"/>
</dbReference>
<comment type="subcellular location">
    <subcellularLocation>
        <location evidence="1">Cell membrane</location>
        <topology evidence="1">Single-pass type I membrane protein</topology>
    </subcellularLocation>
</comment>
<protein>
    <submittedName>
        <fullName evidence="13">HERV-H LTR-associating 2</fullName>
    </submittedName>
</protein>
<name>A0A8B9T1U3_ANAPL</name>
<dbReference type="Pfam" id="PF07686">
    <property type="entry name" value="V-set"/>
    <property type="match status" value="2"/>
</dbReference>
<dbReference type="PANTHER" id="PTHR25466:SF14">
    <property type="entry name" value="BUTYROPHILIN SUBFAMILY 2 MEMBER A2-LIKE-RELATED"/>
    <property type="match status" value="1"/>
</dbReference>
<dbReference type="AlphaFoldDB" id="A0A8B9T1U3"/>
<feature type="domain" description="Ig-like" evidence="12">
    <location>
        <begin position="200"/>
        <end position="302"/>
    </location>
</feature>
<dbReference type="GO" id="GO:0031295">
    <property type="term" value="P:T cell costimulation"/>
    <property type="evidence" value="ECO:0007669"/>
    <property type="project" value="TreeGrafter"/>
</dbReference>
<dbReference type="Ensembl" id="ENSAPLT00020015728.1">
    <property type="protein sequence ID" value="ENSAPLP00020014605.1"/>
    <property type="gene ID" value="ENSAPLG00020010618.1"/>
</dbReference>
<sequence length="373" mass="43146">MKGQKIPSLLCLLSICATTWEKETVTGLFAKDVILPCPFPPGDDEVIYWKKEDNDVHSYYDRRDYLESQHLNYRNRTHLFHEHIPHGNASLKLSNLTLTDEGLYLCYVGTQQTKTEVEVELHVQVSSCYALEYQKKDTERMLTCSAFLTYPAPNITWVMGNKTIQETHREETRDGILYSLRSHQGIITTSDPYSCHIPLPQGKWTAEWRMKDQLSKAKGSSIVIPCEFSSDTLHREGISVVWKRIRNSVTSVLATFNGTFTYLHYQVRINQRDFSLLLSDLTTSDSGEYLCNISTPHYTKLTVRTLEVEHSDNTWKTVTLLVLVLIGLVGDRTGSNRSLSQENRDHSKMQGDQEWYKHFDIPKNTRLHKHRHY</sequence>
<keyword evidence="10" id="KW-0393">Immunoglobulin domain</keyword>
<dbReference type="Pfam" id="PF08205">
    <property type="entry name" value="C2-set_2"/>
    <property type="match status" value="1"/>
</dbReference>
<reference evidence="13" key="3">
    <citation type="submission" date="2025-09" db="UniProtKB">
        <authorList>
            <consortium name="Ensembl"/>
        </authorList>
    </citation>
    <scope>IDENTIFICATION</scope>
</reference>
<dbReference type="InterPro" id="IPR003599">
    <property type="entry name" value="Ig_sub"/>
</dbReference>
<evidence type="ECO:0000256" key="8">
    <source>
        <dbReference type="ARBA" id="ARBA00023170"/>
    </source>
</evidence>
<accession>A0A8B9T1U3</accession>
<dbReference type="GO" id="GO:0042102">
    <property type="term" value="P:positive regulation of T cell proliferation"/>
    <property type="evidence" value="ECO:0007669"/>
    <property type="project" value="TreeGrafter"/>
</dbReference>
<feature type="chain" id="PRO_5034663552" evidence="11">
    <location>
        <begin position="22"/>
        <end position="373"/>
    </location>
</feature>
<keyword evidence="8" id="KW-0675">Receptor</keyword>
<organism evidence="13 14">
    <name type="scientific">Anas platyrhynchos</name>
    <name type="common">Mallard</name>
    <name type="synonym">Anas boschas</name>
    <dbReference type="NCBI Taxonomy" id="8839"/>
    <lineage>
        <taxon>Eukaryota</taxon>
        <taxon>Metazoa</taxon>
        <taxon>Chordata</taxon>
        <taxon>Craniata</taxon>
        <taxon>Vertebrata</taxon>
        <taxon>Euteleostomi</taxon>
        <taxon>Archelosauria</taxon>
        <taxon>Archosauria</taxon>
        <taxon>Dinosauria</taxon>
        <taxon>Saurischia</taxon>
        <taxon>Theropoda</taxon>
        <taxon>Coelurosauria</taxon>
        <taxon>Aves</taxon>
        <taxon>Neognathae</taxon>
        <taxon>Galloanserae</taxon>
        <taxon>Anseriformes</taxon>
        <taxon>Anatidae</taxon>
        <taxon>Anatinae</taxon>
        <taxon>Anas</taxon>
    </lineage>
</organism>
<dbReference type="GO" id="GO:0009897">
    <property type="term" value="C:external side of plasma membrane"/>
    <property type="evidence" value="ECO:0007669"/>
    <property type="project" value="TreeGrafter"/>
</dbReference>
<evidence type="ECO:0000256" key="4">
    <source>
        <dbReference type="ARBA" id="ARBA00022729"/>
    </source>
</evidence>
<evidence type="ECO:0000256" key="6">
    <source>
        <dbReference type="ARBA" id="ARBA00023136"/>
    </source>
</evidence>
<evidence type="ECO:0000256" key="7">
    <source>
        <dbReference type="ARBA" id="ARBA00023157"/>
    </source>
</evidence>
<keyword evidence="6" id="KW-0472">Membrane</keyword>
<dbReference type="InterPro" id="IPR013162">
    <property type="entry name" value="CD80_C2-set"/>
</dbReference>
<evidence type="ECO:0000256" key="5">
    <source>
        <dbReference type="ARBA" id="ARBA00022989"/>
    </source>
</evidence>
<dbReference type="Proteomes" id="UP000694400">
    <property type="component" value="Chromosome 1"/>
</dbReference>
<proteinExistence type="predicted"/>
<keyword evidence="3" id="KW-0812">Transmembrane</keyword>
<keyword evidence="2" id="KW-1003">Cell membrane</keyword>
<keyword evidence="5" id="KW-1133">Transmembrane helix</keyword>
<dbReference type="SMART" id="SM00409">
    <property type="entry name" value="IG"/>
    <property type="match status" value="2"/>
</dbReference>
<reference evidence="13" key="2">
    <citation type="submission" date="2025-08" db="UniProtKB">
        <authorList>
            <consortium name="Ensembl"/>
        </authorList>
    </citation>
    <scope>IDENTIFICATION</scope>
</reference>
<dbReference type="GO" id="GO:0006955">
    <property type="term" value="P:immune response"/>
    <property type="evidence" value="ECO:0007669"/>
    <property type="project" value="TreeGrafter"/>
</dbReference>
<evidence type="ECO:0000313" key="14">
    <source>
        <dbReference type="Proteomes" id="UP000694400"/>
    </source>
</evidence>
<keyword evidence="9" id="KW-0325">Glycoprotein</keyword>
<evidence type="ECO:0000256" key="1">
    <source>
        <dbReference type="ARBA" id="ARBA00004251"/>
    </source>
</evidence>
<keyword evidence="7" id="KW-1015">Disulfide bond</keyword>
<evidence type="ECO:0000256" key="9">
    <source>
        <dbReference type="ARBA" id="ARBA00023180"/>
    </source>
</evidence>